<proteinExistence type="inferred from homology"/>
<feature type="domain" description="Amidase" evidence="4">
    <location>
        <begin position="40"/>
        <end position="252"/>
    </location>
</feature>
<dbReference type="InterPro" id="IPR020556">
    <property type="entry name" value="Amidase_CS"/>
</dbReference>
<dbReference type="SUPFAM" id="SSF75304">
    <property type="entry name" value="Amidase signature (AS) enzymes"/>
    <property type="match status" value="1"/>
</dbReference>
<accession>A0ABR9ZLM9</accession>
<evidence type="ECO:0000313" key="6">
    <source>
        <dbReference type="Proteomes" id="UP000635902"/>
    </source>
</evidence>
<protein>
    <recommendedName>
        <fullName evidence="3">amidase</fullName>
        <ecNumber evidence="3">3.5.1.4</ecNumber>
    </recommendedName>
</protein>
<dbReference type="PANTHER" id="PTHR11895:SF7">
    <property type="entry name" value="GLUTAMYL-TRNA(GLN) AMIDOTRANSFERASE SUBUNIT A, MITOCHONDRIAL"/>
    <property type="match status" value="1"/>
</dbReference>
<dbReference type="Pfam" id="PF01425">
    <property type="entry name" value="Amidase"/>
    <property type="match status" value="1"/>
</dbReference>
<dbReference type="InterPro" id="IPR023631">
    <property type="entry name" value="Amidase_dom"/>
</dbReference>
<sequence>MTMNSTDFLTRLRQAEADTGLHQQQLGITRVYEHPHAATHATGHTSGHLSGEEILVKDLHQVRGEVTTFGSEHQARTAVEDDSATTALLSTGATLVGASSTSEFGVMAYTEPVGQLAPINPVHPGMTPGGSSGGAAVAVSRGLVNIAHATDGGGSIRIPAACCGLPGLKPAHDPTYGGFTSTAHGFLAADLETTARAYDLPISDLAQRTSASPNKNPLRIGYTNTPFHSTSQVDPAIAAATAAVTALLTGNPAVEGVRQAPAPYPVGFFKNFATYLHKRCAPLPAPLSPLPQWLKEQGLSAPTAQVEQSVEKILALGPRVLQAWPDFDVIATPTLACAPPAPGTFSALPPRLDFLAQTAWTPWGTLWNMTGWASLTVPLVRPEQVPGRWPISLLLGAVSDRISPSELLALGQAAQTAAAALPPEGLSLAAPGNLDSLSFQPTPTPSAHEH</sequence>
<evidence type="ECO:0000256" key="2">
    <source>
        <dbReference type="ARBA" id="ARBA00009199"/>
    </source>
</evidence>
<dbReference type="PROSITE" id="PS00571">
    <property type="entry name" value="AMIDASES"/>
    <property type="match status" value="1"/>
</dbReference>
<evidence type="ECO:0000256" key="3">
    <source>
        <dbReference type="ARBA" id="ARBA00012922"/>
    </source>
</evidence>
<comment type="caution">
    <text evidence="5">The sequence shown here is derived from an EMBL/GenBank/DDBJ whole genome shotgun (WGS) entry which is preliminary data.</text>
</comment>
<evidence type="ECO:0000256" key="1">
    <source>
        <dbReference type="ARBA" id="ARBA00001311"/>
    </source>
</evidence>
<dbReference type="InterPro" id="IPR036928">
    <property type="entry name" value="AS_sf"/>
</dbReference>
<evidence type="ECO:0000313" key="5">
    <source>
        <dbReference type="EMBL" id="MBF4554341.1"/>
    </source>
</evidence>
<comment type="catalytic activity">
    <reaction evidence="1">
        <text>a monocarboxylic acid amide + H2O = a monocarboxylate + NH4(+)</text>
        <dbReference type="Rhea" id="RHEA:12020"/>
        <dbReference type="ChEBI" id="CHEBI:15377"/>
        <dbReference type="ChEBI" id="CHEBI:28938"/>
        <dbReference type="ChEBI" id="CHEBI:35757"/>
        <dbReference type="ChEBI" id="CHEBI:83628"/>
        <dbReference type="EC" id="3.5.1.4"/>
    </reaction>
</comment>
<dbReference type="PANTHER" id="PTHR11895">
    <property type="entry name" value="TRANSAMIDASE"/>
    <property type="match status" value="1"/>
</dbReference>
<name>A0ABR9ZLM9_9CORY</name>
<organism evidence="5 6">
    <name type="scientific">Corynebacterium suicordis DSM 45110</name>
    <dbReference type="NCBI Taxonomy" id="1121369"/>
    <lineage>
        <taxon>Bacteria</taxon>
        <taxon>Bacillati</taxon>
        <taxon>Actinomycetota</taxon>
        <taxon>Actinomycetes</taxon>
        <taxon>Mycobacteriales</taxon>
        <taxon>Corynebacteriaceae</taxon>
        <taxon>Corynebacterium</taxon>
    </lineage>
</organism>
<dbReference type="Gene3D" id="3.90.1300.10">
    <property type="entry name" value="Amidase signature (AS) domain"/>
    <property type="match status" value="1"/>
</dbReference>
<evidence type="ECO:0000259" key="4">
    <source>
        <dbReference type="Pfam" id="PF01425"/>
    </source>
</evidence>
<dbReference type="EMBL" id="JADKMY010000003">
    <property type="protein sequence ID" value="MBF4554341.1"/>
    <property type="molecule type" value="Genomic_DNA"/>
</dbReference>
<reference evidence="5 6" key="1">
    <citation type="submission" date="2020-10" db="EMBL/GenBank/DDBJ databases">
        <title>Novel species in genus Corynebacterium.</title>
        <authorList>
            <person name="Zhang G."/>
        </authorList>
    </citation>
    <scope>NUCLEOTIDE SEQUENCE [LARGE SCALE GENOMIC DNA]</scope>
    <source>
        <strain evidence="5 6">DSM 45110</strain>
    </source>
</reference>
<gene>
    <name evidence="5" type="ORF">IRY30_09690</name>
</gene>
<comment type="similarity">
    <text evidence="2">Belongs to the amidase family.</text>
</comment>
<dbReference type="EC" id="3.5.1.4" evidence="3"/>
<dbReference type="Proteomes" id="UP000635902">
    <property type="component" value="Unassembled WGS sequence"/>
</dbReference>
<keyword evidence="6" id="KW-1185">Reference proteome</keyword>
<dbReference type="InterPro" id="IPR000120">
    <property type="entry name" value="Amidase"/>
</dbReference>